<dbReference type="GO" id="GO:0046872">
    <property type="term" value="F:metal ion binding"/>
    <property type="evidence" value="ECO:0007669"/>
    <property type="project" value="UniProtKB-KW"/>
</dbReference>
<dbReference type="Gene3D" id="3.40.50.850">
    <property type="entry name" value="Isochorismatase-like"/>
    <property type="match status" value="1"/>
</dbReference>
<dbReference type="EMBL" id="NFLB01000004">
    <property type="protein sequence ID" value="OUQ05659.1"/>
    <property type="molecule type" value="Genomic_DNA"/>
</dbReference>
<organism evidence="9 10">
    <name type="scientific">Thomasclavelia spiroformis</name>
    <dbReference type="NCBI Taxonomy" id="29348"/>
    <lineage>
        <taxon>Bacteria</taxon>
        <taxon>Bacillati</taxon>
        <taxon>Bacillota</taxon>
        <taxon>Erysipelotrichia</taxon>
        <taxon>Erysipelotrichales</taxon>
        <taxon>Coprobacillaceae</taxon>
        <taxon>Thomasclavelia</taxon>
    </lineage>
</organism>
<dbReference type="PANTHER" id="PTHR11080:SF2">
    <property type="entry name" value="LD05707P"/>
    <property type="match status" value="1"/>
</dbReference>
<comment type="pathway">
    <text evidence="5">Cofactor biosynthesis; nicotinate biosynthesis; nicotinate from nicotinamide: step 1/1.</text>
</comment>
<gene>
    <name evidence="9" type="ORF">B5E91_04400</name>
</gene>
<dbReference type="Proteomes" id="UP000196258">
    <property type="component" value="Unassembled WGS sequence"/>
</dbReference>
<evidence type="ECO:0000313" key="9">
    <source>
        <dbReference type="EMBL" id="OUQ05659.1"/>
    </source>
</evidence>
<evidence type="ECO:0000256" key="2">
    <source>
        <dbReference type="ARBA" id="ARBA00022642"/>
    </source>
</evidence>
<evidence type="ECO:0000256" key="4">
    <source>
        <dbReference type="ARBA" id="ARBA00022801"/>
    </source>
</evidence>
<keyword evidence="2" id="KW-0662">Pyridine nucleotide biosynthesis</keyword>
<dbReference type="InterPro" id="IPR052347">
    <property type="entry name" value="Isochorismatase_Nicotinamidase"/>
</dbReference>
<comment type="similarity">
    <text evidence="1">Belongs to the isochorismatase family.</text>
</comment>
<accession>A0A1Y4EJE9</accession>
<dbReference type="Pfam" id="PF00857">
    <property type="entry name" value="Isochorismatase"/>
    <property type="match status" value="1"/>
</dbReference>
<dbReference type="GO" id="GO:0008936">
    <property type="term" value="F:nicotinamidase activity"/>
    <property type="evidence" value="ECO:0007669"/>
    <property type="project" value="UniProtKB-EC"/>
</dbReference>
<keyword evidence="4 9" id="KW-0378">Hydrolase</keyword>
<dbReference type="RefSeq" id="WP_087255474.1">
    <property type="nucleotide sequence ID" value="NZ_CAMMFM010000009.1"/>
</dbReference>
<sequence>MKKLLVVIDYQNDFVSGSLGFEQAKEIEDYLVELITKYHDHHDDVIFTYDTHYDDYLNTNEGKNLPIIHCLENSEGWKLYGKIDALASNDKKIKKNTFGSLELGNYLKDKNYDEITIVGVVSNICVISNAIIIKAALPNTKIIVDSKGIASNDLSLQQKALDIMKNLHIEIK</sequence>
<evidence type="ECO:0000256" key="6">
    <source>
        <dbReference type="ARBA" id="ARBA00039017"/>
    </source>
</evidence>
<dbReference type="InterPro" id="IPR036380">
    <property type="entry name" value="Isochorismatase-like_sf"/>
</dbReference>
<keyword evidence="3" id="KW-0479">Metal-binding</keyword>
<feature type="domain" description="Isochorismatase-like" evidence="8">
    <location>
        <begin position="4"/>
        <end position="166"/>
    </location>
</feature>
<dbReference type="InterPro" id="IPR000868">
    <property type="entry name" value="Isochorismatase-like_dom"/>
</dbReference>
<proteinExistence type="inferred from homology"/>
<dbReference type="GO" id="GO:0019363">
    <property type="term" value="P:pyridine nucleotide biosynthetic process"/>
    <property type="evidence" value="ECO:0007669"/>
    <property type="project" value="UniProtKB-KW"/>
</dbReference>
<dbReference type="PANTHER" id="PTHR11080">
    <property type="entry name" value="PYRAZINAMIDASE/NICOTINAMIDASE"/>
    <property type="match status" value="1"/>
</dbReference>
<reference evidence="10" key="1">
    <citation type="submission" date="2017-04" db="EMBL/GenBank/DDBJ databases">
        <title>Function of individual gut microbiota members based on whole genome sequencing of pure cultures obtained from chicken caecum.</title>
        <authorList>
            <person name="Medvecky M."/>
            <person name="Cejkova D."/>
            <person name="Polansky O."/>
            <person name="Karasova D."/>
            <person name="Kubasova T."/>
            <person name="Cizek A."/>
            <person name="Rychlik I."/>
        </authorList>
    </citation>
    <scope>NUCLEOTIDE SEQUENCE [LARGE SCALE GENOMIC DNA]</scope>
    <source>
        <strain evidence="10">An149</strain>
    </source>
</reference>
<evidence type="ECO:0000259" key="8">
    <source>
        <dbReference type="Pfam" id="PF00857"/>
    </source>
</evidence>
<dbReference type="AlphaFoldDB" id="A0A1Y4EJE9"/>
<evidence type="ECO:0000256" key="1">
    <source>
        <dbReference type="ARBA" id="ARBA00006336"/>
    </source>
</evidence>
<name>A0A1Y4EJE9_9FIRM</name>
<dbReference type="SUPFAM" id="SSF52499">
    <property type="entry name" value="Isochorismatase-like hydrolases"/>
    <property type="match status" value="1"/>
</dbReference>
<evidence type="ECO:0000313" key="10">
    <source>
        <dbReference type="Proteomes" id="UP000196258"/>
    </source>
</evidence>
<evidence type="ECO:0000256" key="5">
    <source>
        <dbReference type="ARBA" id="ARBA00037900"/>
    </source>
</evidence>
<dbReference type="EC" id="3.5.1.19" evidence="6"/>
<evidence type="ECO:0000256" key="7">
    <source>
        <dbReference type="ARBA" id="ARBA00043224"/>
    </source>
</evidence>
<dbReference type="CDD" id="cd00431">
    <property type="entry name" value="cysteine_hydrolases"/>
    <property type="match status" value="1"/>
</dbReference>
<protein>
    <recommendedName>
        <fullName evidence="6">nicotinamidase</fullName>
        <ecNumber evidence="6">3.5.1.19</ecNumber>
    </recommendedName>
    <alternativeName>
        <fullName evidence="7">Nicotinamide deamidase</fullName>
    </alternativeName>
</protein>
<comment type="caution">
    <text evidence="9">The sequence shown here is derived from an EMBL/GenBank/DDBJ whole genome shotgun (WGS) entry which is preliminary data.</text>
</comment>
<evidence type="ECO:0000256" key="3">
    <source>
        <dbReference type="ARBA" id="ARBA00022723"/>
    </source>
</evidence>